<proteinExistence type="predicted"/>
<dbReference type="AlphaFoldDB" id="A0A8S4RKJ4"/>
<dbReference type="Proteomes" id="UP000838756">
    <property type="component" value="Unassembled WGS sequence"/>
</dbReference>
<organism evidence="2 3">
    <name type="scientific">Pararge aegeria aegeria</name>
    <dbReference type="NCBI Taxonomy" id="348720"/>
    <lineage>
        <taxon>Eukaryota</taxon>
        <taxon>Metazoa</taxon>
        <taxon>Ecdysozoa</taxon>
        <taxon>Arthropoda</taxon>
        <taxon>Hexapoda</taxon>
        <taxon>Insecta</taxon>
        <taxon>Pterygota</taxon>
        <taxon>Neoptera</taxon>
        <taxon>Endopterygota</taxon>
        <taxon>Lepidoptera</taxon>
        <taxon>Glossata</taxon>
        <taxon>Ditrysia</taxon>
        <taxon>Papilionoidea</taxon>
        <taxon>Nymphalidae</taxon>
        <taxon>Satyrinae</taxon>
        <taxon>Satyrini</taxon>
        <taxon>Parargina</taxon>
        <taxon>Pararge</taxon>
    </lineage>
</organism>
<feature type="region of interest" description="Disordered" evidence="1">
    <location>
        <begin position="1"/>
        <end position="20"/>
    </location>
</feature>
<protein>
    <submittedName>
        <fullName evidence="2">Jg10752 protein</fullName>
    </submittedName>
</protein>
<evidence type="ECO:0000256" key="1">
    <source>
        <dbReference type="SAM" id="MobiDB-lite"/>
    </source>
</evidence>
<keyword evidence="3" id="KW-1185">Reference proteome</keyword>
<dbReference type="EMBL" id="CAKXAJ010025202">
    <property type="protein sequence ID" value="CAH2236372.1"/>
    <property type="molecule type" value="Genomic_DNA"/>
</dbReference>
<evidence type="ECO:0000313" key="2">
    <source>
        <dbReference type="EMBL" id="CAH2236372.1"/>
    </source>
</evidence>
<evidence type="ECO:0000313" key="3">
    <source>
        <dbReference type="Proteomes" id="UP000838756"/>
    </source>
</evidence>
<accession>A0A8S4RKJ4</accession>
<comment type="caution">
    <text evidence="2">The sequence shown here is derived from an EMBL/GenBank/DDBJ whole genome shotgun (WGS) entry which is preliminary data.</text>
</comment>
<gene>
    <name evidence="2" type="primary">jg10752</name>
    <name evidence="2" type="ORF">PAEG_LOCUS13825</name>
</gene>
<name>A0A8S4RKJ4_9NEOP</name>
<sequence length="94" mass="10659">MRACLQCPGQAGQEAHPDSGLVESLDQERPREALQQENMAEAKAQAKQKAEDDLLKEAAVARFRRETRKEVAFPFGQRVDEKTVCRCRLKLTFV</sequence>
<reference evidence="2" key="1">
    <citation type="submission" date="2022-03" db="EMBL/GenBank/DDBJ databases">
        <authorList>
            <person name="Lindestad O."/>
        </authorList>
    </citation>
    <scope>NUCLEOTIDE SEQUENCE</scope>
</reference>